<feature type="region of interest" description="Disordered" evidence="1">
    <location>
        <begin position="58"/>
        <end position="80"/>
    </location>
</feature>
<feature type="transmembrane region" description="Helical" evidence="2">
    <location>
        <begin position="438"/>
        <end position="458"/>
    </location>
</feature>
<organism evidence="3 4">
    <name type="scientific">Glossina austeni</name>
    <name type="common">Savannah tsetse fly</name>
    <dbReference type="NCBI Taxonomy" id="7395"/>
    <lineage>
        <taxon>Eukaryota</taxon>
        <taxon>Metazoa</taxon>
        <taxon>Ecdysozoa</taxon>
        <taxon>Arthropoda</taxon>
        <taxon>Hexapoda</taxon>
        <taxon>Insecta</taxon>
        <taxon>Pterygota</taxon>
        <taxon>Neoptera</taxon>
        <taxon>Endopterygota</taxon>
        <taxon>Diptera</taxon>
        <taxon>Brachycera</taxon>
        <taxon>Muscomorpha</taxon>
        <taxon>Hippoboscoidea</taxon>
        <taxon>Glossinidae</taxon>
        <taxon>Glossina</taxon>
    </lineage>
</organism>
<accession>A0A1A9V5M8</accession>
<keyword evidence="4" id="KW-1185">Reference proteome</keyword>
<dbReference type="Proteomes" id="UP000078200">
    <property type="component" value="Unassembled WGS sequence"/>
</dbReference>
<name>A0A1A9V5M8_GLOAU</name>
<evidence type="ECO:0000313" key="4">
    <source>
        <dbReference type="Proteomes" id="UP000078200"/>
    </source>
</evidence>
<dbReference type="AlphaFoldDB" id="A0A1A9V5M8"/>
<protein>
    <submittedName>
        <fullName evidence="3">Uncharacterized protein</fullName>
    </submittedName>
</protein>
<evidence type="ECO:0000313" key="3">
    <source>
        <dbReference type="EnsemblMetazoa" id="GAUT026788-PA"/>
    </source>
</evidence>
<keyword evidence="2" id="KW-1133">Transmembrane helix</keyword>
<keyword evidence="2" id="KW-0472">Membrane</keyword>
<feature type="region of interest" description="Disordered" evidence="1">
    <location>
        <begin position="189"/>
        <end position="262"/>
    </location>
</feature>
<dbReference type="STRING" id="7395.A0A1A9V5M8"/>
<evidence type="ECO:0000256" key="2">
    <source>
        <dbReference type="SAM" id="Phobius"/>
    </source>
</evidence>
<dbReference type="EnsemblMetazoa" id="GAUT026788-RA">
    <property type="protein sequence ID" value="GAUT026788-PA"/>
    <property type="gene ID" value="GAUT026788"/>
</dbReference>
<feature type="compositionally biased region" description="Polar residues" evidence="1">
    <location>
        <begin position="189"/>
        <end position="201"/>
    </location>
</feature>
<keyword evidence="2" id="KW-0812">Transmembrane</keyword>
<feature type="region of interest" description="Disordered" evidence="1">
    <location>
        <begin position="320"/>
        <end position="362"/>
    </location>
</feature>
<sequence>MRYSLRILCGFLTYMIFKNITDILAYEQLSQLNDGPKLYKASNVDLIYPHSLWPAKPPAEFSTSAQREEQQHSSTTHYFPNQQMSLDNSVVTNPTNEINGRTEMHKTEIFPIVAKNVSVNVDDSMKAATGRASSYQPSHYPFSHLIKPLMKNTGQRITTVAKNGGIADRFTPSEAVVSHQLKTNSQNHAFSYSEPSQSTHNLYAFPPDNTNYPIAHKRPDNLKSSYSPPPSGPLHEDSDNVGLHSPVATSNDYKYPGPLNPDHLAALADSDSVIEQLDDDTSNEMNLPDSSDMLGVLPASAMEESNGNGMDAMMTAVNASENEQEYPTPPPGWLQEHPETVSNPPPPQPQLSNYLSPESHDHHLIPYNHHPHHHQPLIYSHHPELSYADDYFKHNSHSPHLHYYPHHHTTTTTQAPPPEPPPEPRVKKYSYFYIGRKLWYIPLYFTVWFTFYVLWLILKSIARHKVNLPNHYVNRRSLENYDLRKTQQNRIDQLTTTIFSNLDHFQNKYLR</sequence>
<dbReference type="VEuPathDB" id="VectorBase:GAUT026788"/>
<proteinExistence type="predicted"/>
<evidence type="ECO:0000256" key="1">
    <source>
        <dbReference type="SAM" id="MobiDB-lite"/>
    </source>
</evidence>
<reference evidence="3" key="1">
    <citation type="submission" date="2020-05" db="UniProtKB">
        <authorList>
            <consortium name="EnsemblMetazoa"/>
        </authorList>
    </citation>
    <scope>IDENTIFICATION</scope>
    <source>
        <strain evidence="3">TTRI</strain>
    </source>
</reference>